<evidence type="ECO:0000256" key="1">
    <source>
        <dbReference type="SAM" id="Phobius"/>
    </source>
</evidence>
<keyword evidence="3" id="KW-1185">Reference proteome</keyword>
<evidence type="ECO:0000313" key="2">
    <source>
        <dbReference type="EMBL" id="EFI35317.1"/>
    </source>
</evidence>
<keyword evidence="1" id="KW-0812">Transmembrane</keyword>
<reference evidence="2" key="1">
    <citation type="submission" date="2010-05" db="EMBL/GenBank/DDBJ databases">
        <title>The draft genome of Desulfonatronospira thiodismutans ASO3-1.</title>
        <authorList>
            <consortium name="US DOE Joint Genome Institute (JGI-PGF)"/>
            <person name="Lucas S."/>
            <person name="Copeland A."/>
            <person name="Lapidus A."/>
            <person name="Cheng J.-F."/>
            <person name="Bruce D."/>
            <person name="Goodwin L."/>
            <person name="Pitluck S."/>
            <person name="Chertkov O."/>
            <person name="Brettin T."/>
            <person name="Detter J.C."/>
            <person name="Han C."/>
            <person name="Land M.L."/>
            <person name="Hauser L."/>
            <person name="Kyrpides N."/>
            <person name="Mikhailova N."/>
            <person name="Muyzer G."/>
            <person name="Woyke T."/>
        </authorList>
    </citation>
    <scope>NUCLEOTIDE SEQUENCE [LARGE SCALE GENOMIC DNA]</scope>
    <source>
        <strain evidence="2">ASO3-1</strain>
    </source>
</reference>
<accession>D6SKV6</accession>
<sequence length="261" mass="29746">MLFHLRILVHAIMQRKKYLALILLPPFIFLVVQAFIPHRYHMTQDLAVEEGAMFVLGQNPLETVRLESLVQRPEILFTDTLALMDLRNHLLITEAAHRPEWSEWLPSTFAVFVQRAIYENLSLTMKDGHTLSLEYHGPDRDLGAALINFYSQRLMAGARRAAERSLVQLTLETGEPLGGRSALGKVYVEAPMQVSTSRVLYSRERAGPALWTLGVSTVIVLSFMCLAQYRRPRLYSVRQASRCLDARVLGSFPDLNKIKFH</sequence>
<dbReference type="RefSeq" id="WP_008868449.1">
    <property type="nucleotide sequence ID" value="NZ_ACJN02000001.1"/>
</dbReference>
<feature type="transmembrane region" description="Helical" evidence="1">
    <location>
        <begin position="209"/>
        <end position="229"/>
    </location>
</feature>
<proteinExistence type="predicted"/>
<dbReference type="OrthoDB" id="5766736at2"/>
<dbReference type="Proteomes" id="UP000005496">
    <property type="component" value="Unassembled WGS sequence"/>
</dbReference>
<keyword evidence="1" id="KW-1133">Transmembrane helix</keyword>
<organism evidence="2 3">
    <name type="scientific">Desulfonatronospira thiodismutans ASO3-1</name>
    <dbReference type="NCBI Taxonomy" id="555779"/>
    <lineage>
        <taxon>Bacteria</taxon>
        <taxon>Pseudomonadati</taxon>
        <taxon>Thermodesulfobacteriota</taxon>
        <taxon>Desulfovibrionia</taxon>
        <taxon>Desulfovibrionales</taxon>
        <taxon>Desulfonatronovibrionaceae</taxon>
        <taxon>Desulfonatronospira</taxon>
    </lineage>
</organism>
<dbReference type="AlphaFoldDB" id="D6SKV6"/>
<keyword evidence="1" id="KW-0472">Membrane</keyword>
<protein>
    <submittedName>
        <fullName evidence="2">Uncharacterized protein</fullName>
    </submittedName>
</protein>
<comment type="caution">
    <text evidence="2">The sequence shown here is derived from an EMBL/GenBank/DDBJ whole genome shotgun (WGS) entry which is preliminary data.</text>
</comment>
<name>D6SKV6_9BACT</name>
<gene>
    <name evidence="2" type="ORF">Dthio_PD2732</name>
</gene>
<dbReference type="EMBL" id="ACJN02000001">
    <property type="protein sequence ID" value="EFI35317.1"/>
    <property type="molecule type" value="Genomic_DNA"/>
</dbReference>
<dbReference type="eggNOG" id="COG3944">
    <property type="taxonomic scope" value="Bacteria"/>
</dbReference>
<evidence type="ECO:0000313" key="3">
    <source>
        <dbReference type="Proteomes" id="UP000005496"/>
    </source>
</evidence>